<sequence length="645" mass="70926">TRRFLHRVSRFDSRVKLLGCGQVNSAKPCRLAVTYSSGKRLQEDIEQGAVMSALRNQLLAYAYTQLVTNSTRNRSLLAVIDPGLIWVDWDHRSLLQGLYYFSARPALDSLCPAVYYYYWGRRMAYDPCNRQFRDPGVDRRSATASLHQTPWPVKVGSCFQSLAFYRMSSLIGRRLLYRRGHGERACEHNSLSRQLAENYFDPNMQLRMSISGNLSDSSSGHCVTLAYLQSAGFALLTAGLALINAAVILGNILVVLAACTSTKLQGALTSTFVVSLAVSDLLLGLGVLPFSITHQVLLKHWVFSSWWCQIWLALDVWTCTASILNLVIISLDRYISLRHPLKYPNLMDRKRARLLVAGVWALACAISLPTLLKLLLQTDADENDSLRRSTWLEQDKRTANESVGDCLQLGPTCTIAHSTPGYIVYSALGSFFLPFLIMTYFYAHIFAAVHRTLKAGRRGAAENGQLRIHRGGGGGGGGTASGGGGSGSGCGRGETLLSAPTGSGAVPRQASWTTLAATAATRRAAQFTSGGRYGRELKAARMLAIICITFVGCWAPFFSVYLYGAVCPDCISALAFDICFWLGYVNSALNPLIYALFSADYRRAFKTLILRRRRRQYDTIGTLARRGLHGMGALAGARRDQLNQG</sequence>
<dbReference type="Proteomes" id="UP000095280">
    <property type="component" value="Unplaced"/>
</dbReference>
<keyword evidence="4 12" id="KW-1133">Transmembrane helix</keyword>
<dbReference type="PANTHER" id="PTHR24248:SF174">
    <property type="entry name" value="TYRAMINE_OCTOPAMINE RECEPTOR"/>
    <property type="match status" value="1"/>
</dbReference>
<dbReference type="AlphaFoldDB" id="A0A1I8IFR8"/>
<dbReference type="GO" id="GO:0004930">
    <property type="term" value="F:G protein-coupled receptor activity"/>
    <property type="evidence" value="ECO:0007669"/>
    <property type="project" value="UniProtKB-KW"/>
</dbReference>
<keyword evidence="14" id="KW-1185">Reference proteome</keyword>
<keyword evidence="9 10" id="KW-0807">Transducer</keyword>
<comment type="subcellular location">
    <subcellularLocation>
        <location evidence="1">Cell membrane</location>
        <topology evidence="1">Multi-pass membrane protein</topology>
    </subcellularLocation>
</comment>
<keyword evidence="8" id="KW-0325">Glycoprotein</keyword>
<dbReference type="GO" id="GO:0005886">
    <property type="term" value="C:plasma membrane"/>
    <property type="evidence" value="ECO:0007669"/>
    <property type="project" value="UniProtKB-SubCell"/>
</dbReference>
<keyword evidence="2" id="KW-1003">Cell membrane</keyword>
<dbReference type="PRINTS" id="PR00237">
    <property type="entry name" value="GPCRRHODOPSN"/>
</dbReference>
<feature type="transmembrane region" description="Helical" evidence="12">
    <location>
        <begin position="233"/>
        <end position="259"/>
    </location>
</feature>
<evidence type="ECO:0000256" key="2">
    <source>
        <dbReference type="ARBA" id="ARBA00022475"/>
    </source>
</evidence>
<keyword evidence="7 10" id="KW-0675">Receptor</keyword>
<evidence type="ECO:0000256" key="12">
    <source>
        <dbReference type="SAM" id="Phobius"/>
    </source>
</evidence>
<evidence type="ECO:0000256" key="9">
    <source>
        <dbReference type="ARBA" id="ARBA00023224"/>
    </source>
</evidence>
<dbReference type="PANTHER" id="PTHR24248">
    <property type="entry name" value="ADRENERGIC RECEPTOR-RELATED G-PROTEIN COUPLED RECEPTOR"/>
    <property type="match status" value="1"/>
</dbReference>
<dbReference type="InterPro" id="IPR000276">
    <property type="entry name" value="GPCR_Rhodpsn"/>
</dbReference>
<dbReference type="Gene3D" id="1.20.1070.10">
    <property type="entry name" value="Rhodopsin 7-helix transmembrane proteins"/>
    <property type="match status" value="1"/>
</dbReference>
<feature type="region of interest" description="Disordered" evidence="11">
    <location>
        <begin position="464"/>
        <end position="488"/>
    </location>
</feature>
<evidence type="ECO:0000313" key="15">
    <source>
        <dbReference type="WBParaSite" id="maker-uti_cns_0012227-snap-gene-0.1-mRNA-1"/>
    </source>
</evidence>
<evidence type="ECO:0000256" key="5">
    <source>
        <dbReference type="ARBA" id="ARBA00023040"/>
    </source>
</evidence>
<evidence type="ECO:0000256" key="10">
    <source>
        <dbReference type="RuleBase" id="RU000688"/>
    </source>
</evidence>
<name>A0A1I8IFR8_9PLAT</name>
<dbReference type="SMART" id="SM01381">
    <property type="entry name" value="7TM_GPCR_Srsx"/>
    <property type="match status" value="1"/>
</dbReference>
<evidence type="ECO:0000256" key="3">
    <source>
        <dbReference type="ARBA" id="ARBA00022692"/>
    </source>
</evidence>
<evidence type="ECO:0000256" key="11">
    <source>
        <dbReference type="SAM" id="MobiDB-lite"/>
    </source>
</evidence>
<dbReference type="InterPro" id="IPR017452">
    <property type="entry name" value="GPCR_Rhodpsn_7TM"/>
</dbReference>
<feature type="transmembrane region" description="Helical" evidence="12">
    <location>
        <begin position="575"/>
        <end position="597"/>
    </location>
</feature>
<evidence type="ECO:0000256" key="8">
    <source>
        <dbReference type="ARBA" id="ARBA00023180"/>
    </source>
</evidence>
<feature type="transmembrane region" description="Helical" evidence="12">
    <location>
        <begin position="310"/>
        <end position="331"/>
    </location>
</feature>
<feature type="transmembrane region" description="Helical" evidence="12">
    <location>
        <begin position="352"/>
        <end position="372"/>
    </location>
</feature>
<proteinExistence type="inferred from homology"/>
<feature type="transmembrane region" description="Helical" evidence="12">
    <location>
        <begin position="271"/>
        <end position="290"/>
    </location>
</feature>
<feature type="transmembrane region" description="Helical" evidence="12">
    <location>
        <begin position="542"/>
        <end position="563"/>
    </location>
</feature>
<keyword evidence="5 10" id="KW-0297">G-protein coupled receptor</keyword>
<dbReference type="SUPFAM" id="SSF81321">
    <property type="entry name" value="Family A G protein-coupled receptor-like"/>
    <property type="match status" value="1"/>
</dbReference>
<evidence type="ECO:0000256" key="4">
    <source>
        <dbReference type="ARBA" id="ARBA00022989"/>
    </source>
</evidence>
<accession>A0A1I8IFR8</accession>
<evidence type="ECO:0000259" key="13">
    <source>
        <dbReference type="PROSITE" id="PS50262"/>
    </source>
</evidence>
<feature type="domain" description="G-protein coupled receptors family 1 profile" evidence="13">
    <location>
        <begin position="250"/>
        <end position="594"/>
    </location>
</feature>
<keyword evidence="3 10" id="KW-0812">Transmembrane</keyword>
<evidence type="ECO:0000256" key="7">
    <source>
        <dbReference type="ARBA" id="ARBA00023170"/>
    </source>
</evidence>
<dbReference type="PROSITE" id="PS00237">
    <property type="entry name" value="G_PROTEIN_RECEP_F1_1"/>
    <property type="match status" value="1"/>
</dbReference>
<dbReference type="CDD" id="cd14967">
    <property type="entry name" value="7tmA_amine_R-like"/>
    <property type="match status" value="1"/>
</dbReference>
<evidence type="ECO:0000256" key="6">
    <source>
        <dbReference type="ARBA" id="ARBA00023136"/>
    </source>
</evidence>
<dbReference type="PROSITE" id="PS50262">
    <property type="entry name" value="G_PROTEIN_RECEP_F1_2"/>
    <property type="match status" value="1"/>
</dbReference>
<feature type="compositionally biased region" description="Gly residues" evidence="11">
    <location>
        <begin position="471"/>
        <end position="488"/>
    </location>
</feature>
<evidence type="ECO:0000313" key="14">
    <source>
        <dbReference type="Proteomes" id="UP000095280"/>
    </source>
</evidence>
<feature type="transmembrane region" description="Helical" evidence="12">
    <location>
        <begin position="422"/>
        <end position="449"/>
    </location>
</feature>
<organism evidence="14 15">
    <name type="scientific">Macrostomum lignano</name>
    <dbReference type="NCBI Taxonomy" id="282301"/>
    <lineage>
        <taxon>Eukaryota</taxon>
        <taxon>Metazoa</taxon>
        <taxon>Spiralia</taxon>
        <taxon>Lophotrochozoa</taxon>
        <taxon>Platyhelminthes</taxon>
        <taxon>Rhabditophora</taxon>
        <taxon>Macrostomorpha</taxon>
        <taxon>Macrostomida</taxon>
        <taxon>Macrostomidae</taxon>
        <taxon>Macrostomum</taxon>
    </lineage>
</organism>
<protein>
    <submittedName>
        <fullName evidence="15">G_PROTEIN_RECEP_F1_2 domain-containing protein</fullName>
    </submittedName>
</protein>
<keyword evidence="6 12" id="KW-0472">Membrane</keyword>
<reference evidence="15" key="1">
    <citation type="submission" date="2016-11" db="UniProtKB">
        <authorList>
            <consortium name="WormBaseParasite"/>
        </authorList>
    </citation>
    <scope>IDENTIFICATION</scope>
</reference>
<dbReference type="Pfam" id="PF00001">
    <property type="entry name" value="7tm_1"/>
    <property type="match status" value="1"/>
</dbReference>
<dbReference type="WBParaSite" id="maker-uti_cns_0012227-snap-gene-0.1-mRNA-1">
    <property type="protein sequence ID" value="maker-uti_cns_0012227-snap-gene-0.1-mRNA-1"/>
    <property type="gene ID" value="maker-uti_cns_0012227-snap-gene-0.1"/>
</dbReference>
<comment type="similarity">
    <text evidence="10">Belongs to the G-protein coupled receptor 1 family.</text>
</comment>
<evidence type="ECO:0000256" key="1">
    <source>
        <dbReference type="ARBA" id="ARBA00004651"/>
    </source>
</evidence>